<protein>
    <recommendedName>
        <fullName evidence="4">Kazal-like domain-containing protein</fullName>
    </recommendedName>
</protein>
<evidence type="ECO:0000313" key="2">
    <source>
        <dbReference type="EMBL" id="CAK1548235.1"/>
    </source>
</evidence>
<feature type="chain" id="PRO_5043976431" description="Kazal-like domain-containing protein" evidence="1">
    <location>
        <begin position="24"/>
        <end position="129"/>
    </location>
</feature>
<evidence type="ECO:0000256" key="1">
    <source>
        <dbReference type="SAM" id="SignalP"/>
    </source>
</evidence>
<gene>
    <name evidence="2" type="ORF">LNINA_LOCUS7652</name>
</gene>
<comment type="caution">
    <text evidence="2">The sequence shown here is derived from an EMBL/GenBank/DDBJ whole genome shotgun (WGS) entry which is preliminary data.</text>
</comment>
<feature type="signal peptide" evidence="1">
    <location>
        <begin position="1"/>
        <end position="23"/>
    </location>
</feature>
<name>A0AAV1JI44_9NEOP</name>
<organism evidence="2 3">
    <name type="scientific">Leptosia nina</name>
    <dbReference type="NCBI Taxonomy" id="320188"/>
    <lineage>
        <taxon>Eukaryota</taxon>
        <taxon>Metazoa</taxon>
        <taxon>Ecdysozoa</taxon>
        <taxon>Arthropoda</taxon>
        <taxon>Hexapoda</taxon>
        <taxon>Insecta</taxon>
        <taxon>Pterygota</taxon>
        <taxon>Neoptera</taxon>
        <taxon>Endopterygota</taxon>
        <taxon>Lepidoptera</taxon>
        <taxon>Glossata</taxon>
        <taxon>Ditrysia</taxon>
        <taxon>Papilionoidea</taxon>
        <taxon>Pieridae</taxon>
        <taxon>Pierinae</taxon>
        <taxon>Leptosia</taxon>
    </lineage>
</organism>
<proteinExistence type="predicted"/>
<keyword evidence="1" id="KW-0732">Signal</keyword>
<dbReference type="AlphaFoldDB" id="A0AAV1JI44"/>
<evidence type="ECO:0008006" key="4">
    <source>
        <dbReference type="Google" id="ProtNLM"/>
    </source>
</evidence>
<dbReference type="Gene3D" id="3.30.60.30">
    <property type="match status" value="1"/>
</dbReference>
<dbReference type="Proteomes" id="UP001497472">
    <property type="component" value="Unassembled WGS sequence"/>
</dbReference>
<reference evidence="2 3" key="1">
    <citation type="submission" date="2023-11" db="EMBL/GenBank/DDBJ databases">
        <authorList>
            <person name="Okamura Y."/>
        </authorList>
    </citation>
    <scope>NUCLEOTIDE SEQUENCE [LARGE SCALE GENOMIC DNA]</scope>
</reference>
<sequence>MFYGKWIEPSILFLLFSIRLSLSISYDDVVGIEYKQNPAPDGHRCGICPTYFQKICAFNFDTNATYIFDNHCIMDLYNCIHGAEFIPMKYENCLLFGNFAYVHGTKKEDYDYEEDHIAIINSKKNPDFV</sequence>
<accession>A0AAV1JI44</accession>
<evidence type="ECO:0000313" key="3">
    <source>
        <dbReference type="Proteomes" id="UP001497472"/>
    </source>
</evidence>
<keyword evidence="3" id="KW-1185">Reference proteome</keyword>
<dbReference type="EMBL" id="CAVLEF010000010">
    <property type="protein sequence ID" value="CAK1548235.1"/>
    <property type="molecule type" value="Genomic_DNA"/>
</dbReference>